<feature type="binding site" evidence="6">
    <location>
        <position position="150"/>
    </location>
    <ligand>
        <name>L-glutamate</name>
        <dbReference type="ChEBI" id="CHEBI:29985"/>
    </ligand>
</feature>
<feature type="region of interest" description="Disordered" evidence="8">
    <location>
        <begin position="412"/>
        <end position="437"/>
    </location>
</feature>
<dbReference type="UniPathway" id="UPA00204"/>
<dbReference type="PANTHER" id="PTHR43199">
    <property type="entry name" value="GLUTATHIONE HYDROLASE"/>
    <property type="match status" value="1"/>
</dbReference>
<dbReference type="InterPro" id="IPR043138">
    <property type="entry name" value="GGT_lsub"/>
</dbReference>
<feature type="chain" id="PRO_5021433241" description="Glutathione hydrolase proenzyme" evidence="9">
    <location>
        <begin position="19"/>
        <end position="648"/>
    </location>
</feature>
<name>A0A506UMI6_9PROT</name>
<comment type="subunit">
    <text evidence="7">This enzyme consists of two polypeptide chains, which are synthesized in precursor form from a single polypeptide.</text>
</comment>
<keyword evidence="3 7" id="KW-0012">Acyltransferase</keyword>
<evidence type="ECO:0000313" key="11">
    <source>
        <dbReference type="Proteomes" id="UP000315037"/>
    </source>
</evidence>
<comment type="pathway">
    <text evidence="7">Sulfur metabolism; glutathione metabolism.</text>
</comment>
<evidence type="ECO:0000313" key="10">
    <source>
        <dbReference type="EMBL" id="TPW34557.1"/>
    </source>
</evidence>
<dbReference type="InterPro" id="IPR029055">
    <property type="entry name" value="Ntn_hydrolases_N"/>
</dbReference>
<gene>
    <name evidence="10" type="primary">ggt</name>
    <name evidence="10" type="ORF">E3202_06510</name>
</gene>
<dbReference type="NCBIfam" id="TIGR00066">
    <property type="entry name" value="g_glut_trans"/>
    <property type="match status" value="1"/>
</dbReference>
<evidence type="ECO:0000256" key="6">
    <source>
        <dbReference type="PIRSR" id="PIRSR600101-2"/>
    </source>
</evidence>
<feature type="signal peptide" evidence="9">
    <location>
        <begin position="1"/>
        <end position="18"/>
    </location>
</feature>
<dbReference type="EC" id="3.4.19.13" evidence="7"/>
<dbReference type="Gene3D" id="3.60.20.40">
    <property type="match status" value="1"/>
</dbReference>
<feature type="binding site" evidence="6">
    <location>
        <begin position="456"/>
        <end position="458"/>
    </location>
    <ligand>
        <name>L-glutamate</name>
        <dbReference type="ChEBI" id="CHEBI:29985"/>
    </ligand>
</feature>
<dbReference type="EMBL" id="SORZ01000002">
    <property type="protein sequence ID" value="TPW34557.1"/>
    <property type="molecule type" value="Genomic_DNA"/>
</dbReference>
<keyword evidence="7" id="KW-0317">Glutathione biosynthesis</keyword>
<keyword evidence="9" id="KW-0732">Signal</keyword>
<comment type="catalytic activity">
    <reaction evidence="1 7">
        <text>an S-substituted glutathione + H2O = an S-substituted L-cysteinylglycine + L-glutamate</text>
        <dbReference type="Rhea" id="RHEA:59468"/>
        <dbReference type="ChEBI" id="CHEBI:15377"/>
        <dbReference type="ChEBI" id="CHEBI:29985"/>
        <dbReference type="ChEBI" id="CHEBI:90779"/>
        <dbReference type="ChEBI" id="CHEBI:143103"/>
        <dbReference type="EC" id="3.4.19.13"/>
    </reaction>
</comment>
<dbReference type="Pfam" id="PF01019">
    <property type="entry name" value="G_glu_transpept"/>
    <property type="match status" value="1"/>
</dbReference>
<protein>
    <recommendedName>
        <fullName evidence="7">Glutathione hydrolase proenzyme</fullName>
        <ecNumber evidence="7">2.3.2.2</ecNumber>
        <ecNumber evidence="7">3.4.19.13</ecNumber>
    </recommendedName>
    <component>
        <recommendedName>
            <fullName evidence="7">Glutathione hydrolase large chain</fullName>
        </recommendedName>
    </component>
    <component>
        <recommendedName>
            <fullName evidence="7">Glutathione hydrolase small chain</fullName>
        </recommendedName>
    </component>
</protein>
<comment type="catalytic activity">
    <reaction evidence="4 7">
        <text>an N-terminal (5-L-glutamyl)-[peptide] + an alpha-amino acid = 5-L-glutamyl amino acid + an N-terminal L-alpha-aminoacyl-[peptide]</text>
        <dbReference type="Rhea" id="RHEA:23904"/>
        <dbReference type="Rhea" id="RHEA-COMP:9780"/>
        <dbReference type="Rhea" id="RHEA-COMP:9795"/>
        <dbReference type="ChEBI" id="CHEBI:77644"/>
        <dbReference type="ChEBI" id="CHEBI:78597"/>
        <dbReference type="ChEBI" id="CHEBI:78599"/>
        <dbReference type="ChEBI" id="CHEBI:78608"/>
        <dbReference type="EC" id="2.3.2.2"/>
    </reaction>
</comment>
<comment type="PTM">
    <text evidence="7">Cleaved by autocatalysis into a large and a small subunit.</text>
</comment>
<feature type="active site" description="Nucleophile" evidence="5">
    <location>
        <position position="438"/>
    </location>
</feature>
<feature type="region of interest" description="Disordered" evidence="8">
    <location>
        <begin position="23"/>
        <end position="62"/>
    </location>
</feature>
<organism evidence="10 11">
    <name type="scientific">Oecophyllibacter saccharovorans</name>
    <dbReference type="NCBI Taxonomy" id="2558360"/>
    <lineage>
        <taxon>Bacteria</taxon>
        <taxon>Pseudomonadati</taxon>
        <taxon>Pseudomonadota</taxon>
        <taxon>Alphaproteobacteria</taxon>
        <taxon>Acetobacterales</taxon>
        <taxon>Acetobacteraceae</taxon>
        <taxon>Oecophyllibacter</taxon>
    </lineage>
</organism>
<dbReference type="GO" id="GO:0103068">
    <property type="term" value="F:leukotriene C4 gamma-glutamyl transferase activity"/>
    <property type="evidence" value="ECO:0007669"/>
    <property type="project" value="UniProtKB-EC"/>
</dbReference>
<dbReference type="InterPro" id="IPR043137">
    <property type="entry name" value="GGT_ssub_C"/>
</dbReference>
<comment type="catalytic activity">
    <reaction evidence="2 7">
        <text>glutathione + H2O = L-cysteinylglycine + L-glutamate</text>
        <dbReference type="Rhea" id="RHEA:28807"/>
        <dbReference type="ChEBI" id="CHEBI:15377"/>
        <dbReference type="ChEBI" id="CHEBI:29985"/>
        <dbReference type="ChEBI" id="CHEBI:57925"/>
        <dbReference type="ChEBI" id="CHEBI:61694"/>
        <dbReference type="EC" id="3.4.19.13"/>
    </reaction>
</comment>
<evidence type="ECO:0000256" key="3">
    <source>
        <dbReference type="ARBA" id="ARBA00023315"/>
    </source>
</evidence>
<dbReference type="GO" id="GO:0006751">
    <property type="term" value="P:glutathione catabolic process"/>
    <property type="evidence" value="ECO:0007669"/>
    <property type="project" value="UniProtKB-UniRule"/>
</dbReference>
<evidence type="ECO:0000256" key="7">
    <source>
        <dbReference type="RuleBase" id="RU368036"/>
    </source>
</evidence>
<accession>A0A506UMI6</accession>
<feature type="binding site" evidence="6">
    <location>
        <position position="480"/>
    </location>
    <ligand>
        <name>L-glutamate</name>
        <dbReference type="ChEBI" id="CHEBI:29985"/>
    </ligand>
</feature>
<evidence type="ECO:0000256" key="1">
    <source>
        <dbReference type="ARBA" id="ARBA00001049"/>
    </source>
</evidence>
<evidence type="ECO:0000256" key="8">
    <source>
        <dbReference type="SAM" id="MobiDB-lite"/>
    </source>
</evidence>
<dbReference type="InterPro" id="IPR000101">
    <property type="entry name" value="GGT_peptidase"/>
</dbReference>
<evidence type="ECO:0000256" key="4">
    <source>
        <dbReference type="ARBA" id="ARBA00047417"/>
    </source>
</evidence>
<evidence type="ECO:0000256" key="5">
    <source>
        <dbReference type="PIRSR" id="PIRSR600101-1"/>
    </source>
</evidence>
<feature type="binding site" evidence="6">
    <location>
        <begin position="509"/>
        <end position="510"/>
    </location>
    <ligand>
        <name>L-glutamate</name>
        <dbReference type="ChEBI" id="CHEBI:29985"/>
    </ligand>
</feature>
<evidence type="ECO:0000256" key="9">
    <source>
        <dbReference type="SAM" id="SignalP"/>
    </source>
</evidence>
<keyword evidence="7" id="KW-0378">Hydrolase</keyword>
<dbReference type="GO" id="GO:0036374">
    <property type="term" value="F:glutathione hydrolase activity"/>
    <property type="evidence" value="ECO:0007669"/>
    <property type="project" value="UniProtKB-UniRule"/>
</dbReference>
<comment type="caution">
    <text evidence="10">The sequence shown here is derived from an EMBL/GenBank/DDBJ whole genome shotgun (WGS) entry which is preliminary data.</text>
</comment>
<dbReference type="Gene3D" id="1.10.246.130">
    <property type="match status" value="1"/>
</dbReference>
<dbReference type="InterPro" id="IPR051792">
    <property type="entry name" value="GGT_bact"/>
</dbReference>
<proteinExistence type="inferred from homology"/>
<keyword evidence="7" id="KW-0865">Zymogen</keyword>
<keyword evidence="11" id="KW-1185">Reference proteome</keyword>
<feature type="binding site" evidence="6">
    <location>
        <position position="531"/>
    </location>
    <ligand>
        <name>L-glutamate</name>
        <dbReference type="ChEBI" id="CHEBI:29985"/>
    </ligand>
</feature>
<dbReference type="Proteomes" id="UP000315037">
    <property type="component" value="Unassembled WGS sequence"/>
</dbReference>
<reference evidence="10 11" key="1">
    <citation type="submission" date="2019-03" db="EMBL/GenBank/DDBJ databases">
        <title>The complete genome sequence of Neokomagataea sp. Jb2 NBRC113641.</title>
        <authorList>
            <person name="Chua K.-O."/>
            <person name="Chan K.-G."/>
            <person name="See-Too W.-S."/>
        </authorList>
    </citation>
    <scope>NUCLEOTIDE SEQUENCE [LARGE SCALE GENOMIC DNA]</scope>
    <source>
        <strain evidence="10 11">Jb2</strain>
    </source>
</reference>
<evidence type="ECO:0000256" key="2">
    <source>
        <dbReference type="ARBA" id="ARBA00001089"/>
    </source>
</evidence>
<comment type="similarity">
    <text evidence="7">Belongs to the gamma-glutamyltransferase family.</text>
</comment>
<dbReference type="AlphaFoldDB" id="A0A506UMI6"/>
<keyword evidence="7 10" id="KW-0808">Transferase</keyword>
<sequence length="648" mass="68345">MWLVLAGSAAWASVLSCAASVPGQPRSVQSAPPPAVQGAAGSKPAPVLNSDHDPLAFGPDTIPPGRLVAGRRGMVVSAQHLASDAGAQILREGGNAVDAAVAVGYALAVVYPAAGSLGGGGFMTLYLGPHNNNPGPGDLRHEHTIFMDFRERAPGAARADMFLDAQGQPVPGLSTHGWKAVAVPGTVAGLEAIRERWGRLSREKDMAPAIALARDGFVLEQGDVDLLGTALPAMRQDPYARGHYLRPGGQPLQVGDRLVQKNLARTLEAISREGEEAFYQGPIARELVRISQAKGGLLTLKDFADYHVRFMRPLRCSYRGYLLHTAPPPSAGGVTLCEMLGILEGYDMRALGLHTAPAVQKELEAMRHAYSDRRVLGDPAFVQVPTTHLVDPFYARSIRQTVPADHALPSAGLQAGKAQPDRNSPAEPVSGEREKHETTQFSIMDAQGMAVSTTFTLNGWFGAGVMGGQTGIWMNDEMDDFSIKPGAPNMFGIVGSAANAIAPGKTPLSSMAPTIVTRAHGVVMVLGSPGGSRIPTTELSGLLGLIDYDLDLRQAVVLPRIHEQWAPTPVEVEPGALTPEVTRILEGEGYKIVPHRPWGMLESILVGRPKLSAPASALLYGVADPRHPGGAAVAEVPVGQTQPAPSAQ</sequence>
<dbReference type="PANTHER" id="PTHR43199:SF6">
    <property type="entry name" value="GLUTATHIONE HYDROLASE PROENZYME"/>
    <property type="match status" value="1"/>
</dbReference>
<dbReference type="EC" id="2.3.2.2" evidence="7"/>
<dbReference type="SUPFAM" id="SSF56235">
    <property type="entry name" value="N-terminal nucleophile aminohydrolases (Ntn hydrolases)"/>
    <property type="match status" value="1"/>
</dbReference>
<dbReference type="GO" id="GO:0006750">
    <property type="term" value="P:glutathione biosynthetic process"/>
    <property type="evidence" value="ECO:0007669"/>
    <property type="project" value="UniProtKB-KW"/>
</dbReference>
<dbReference type="PRINTS" id="PR01210">
    <property type="entry name" value="GGTRANSPTASE"/>
</dbReference>